<keyword evidence="2" id="KW-0812">Transmembrane</keyword>
<proteinExistence type="predicted"/>
<evidence type="ECO:0000313" key="4">
    <source>
        <dbReference type="Proteomes" id="UP000230750"/>
    </source>
</evidence>
<keyword evidence="4" id="KW-1185">Reference proteome</keyword>
<evidence type="ECO:0000256" key="1">
    <source>
        <dbReference type="SAM" id="MobiDB-lite"/>
    </source>
</evidence>
<evidence type="ECO:0000256" key="2">
    <source>
        <dbReference type="SAM" id="Phobius"/>
    </source>
</evidence>
<keyword evidence="2" id="KW-1133">Transmembrane helix</keyword>
<dbReference type="Proteomes" id="UP000230750">
    <property type="component" value="Unassembled WGS sequence"/>
</dbReference>
<evidence type="ECO:0000313" key="3">
    <source>
        <dbReference type="EMBL" id="PIK59569.1"/>
    </source>
</evidence>
<keyword evidence="2" id="KW-0472">Membrane</keyword>
<name>A0A2G8LH39_STIJA</name>
<protein>
    <submittedName>
        <fullName evidence="3">Uncharacterized protein</fullName>
    </submittedName>
</protein>
<reference evidence="3 4" key="1">
    <citation type="journal article" date="2017" name="PLoS Biol.">
        <title>The sea cucumber genome provides insights into morphological evolution and visceral regeneration.</title>
        <authorList>
            <person name="Zhang X."/>
            <person name="Sun L."/>
            <person name="Yuan J."/>
            <person name="Sun Y."/>
            <person name="Gao Y."/>
            <person name="Zhang L."/>
            <person name="Li S."/>
            <person name="Dai H."/>
            <person name="Hamel J.F."/>
            <person name="Liu C."/>
            <person name="Yu Y."/>
            <person name="Liu S."/>
            <person name="Lin W."/>
            <person name="Guo K."/>
            <person name="Jin S."/>
            <person name="Xu P."/>
            <person name="Storey K.B."/>
            <person name="Huan P."/>
            <person name="Zhang T."/>
            <person name="Zhou Y."/>
            <person name="Zhang J."/>
            <person name="Lin C."/>
            <person name="Li X."/>
            <person name="Xing L."/>
            <person name="Huo D."/>
            <person name="Sun M."/>
            <person name="Wang L."/>
            <person name="Mercier A."/>
            <person name="Li F."/>
            <person name="Yang H."/>
            <person name="Xiang J."/>
        </authorList>
    </citation>
    <scope>NUCLEOTIDE SEQUENCE [LARGE SCALE GENOMIC DNA]</scope>
    <source>
        <strain evidence="3">Shaxun</strain>
        <tissue evidence="3">Muscle</tissue>
    </source>
</reference>
<feature type="transmembrane region" description="Helical" evidence="2">
    <location>
        <begin position="70"/>
        <end position="90"/>
    </location>
</feature>
<dbReference type="EMBL" id="MRZV01000079">
    <property type="protein sequence ID" value="PIK59569.1"/>
    <property type="molecule type" value="Genomic_DNA"/>
</dbReference>
<dbReference type="AlphaFoldDB" id="A0A2G8LH39"/>
<feature type="compositionally biased region" description="Polar residues" evidence="1">
    <location>
        <begin position="99"/>
        <end position="108"/>
    </location>
</feature>
<sequence length="120" mass="13235">MLFIVDVVEVSEGVEVTFWMSDPTDPTGATAALTSGQLEEALNAQEEAIEEGEFDFVIRNPEVKAFDQPWVIATTTVVGFCVLLIVLVLIRNCFCPRTKGSSRTSSNSDDVEMVRNDQDM</sequence>
<comment type="caution">
    <text evidence="3">The sequence shown here is derived from an EMBL/GenBank/DDBJ whole genome shotgun (WGS) entry which is preliminary data.</text>
</comment>
<gene>
    <name evidence="3" type="ORF">BSL78_03487</name>
</gene>
<organism evidence="3 4">
    <name type="scientific">Stichopus japonicus</name>
    <name type="common">Sea cucumber</name>
    <dbReference type="NCBI Taxonomy" id="307972"/>
    <lineage>
        <taxon>Eukaryota</taxon>
        <taxon>Metazoa</taxon>
        <taxon>Echinodermata</taxon>
        <taxon>Eleutherozoa</taxon>
        <taxon>Echinozoa</taxon>
        <taxon>Holothuroidea</taxon>
        <taxon>Aspidochirotacea</taxon>
        <taxon>Aspidochirotida</taxon>
        <taxon>Stichopodidae</taxon>
        <taxon>Apostichopus</taxon>
    </lineage>
</organism>
<accession>A0A2G8LH39</accession>
<feature type="region of interest" description="Disordered" evidence="1">
    <location>
        <begin position="96"/>
        <end position="120"/>
    </location>
</feature>